<evidence type="ECO:0000313" key="11">
    <source>
        <dbReference type="EMBL" id="KAK7203841.1"/>
    </source>
</evidence>
<dbReference type="PANTHER" id="PTHR10631:SF3">
    <property type="entry name" value="TRNA (GUANINE(26)-N(2))-DIMETHYLTRANSFERASE"/>
    <property type="match status" value="1"/>
</dbReference>
<feature type="compositionally biased region" description="Basic and acidic residues" evidence="10">
    <location>
        <begin position="573"/>
        <end position="583"/>
    </location>
</feature>
<dbReference type="InterPro" id="IPR002905">
    <property type="entry name" value="Trm1"/>
</dbReference>
<dbReference type="PROSITE" id="PS51626">
    <property type="entry name" value="SAM_MT_TRM1"/>
    <property type="match status" value="1"/>
</dbReference>
<comment type="catalytic activity">
    <reaction evidence="8 9">
        <text>guanosine(26) in tRNA + 2 S-adenosyl-L-methionine = N(2)-dimethylguanosine(26) in tRNA + 2 S-adenosyl-L-homocysteine + 2 H(+)</text>
        <dbReference type="Rhea" id="RHEA:43140"/>
        <dbReference type="Rhea" id="RHEA-COMP:10359"/>
        <dbReference type="Rhea" id="RHEA-COMP:10360"/>
        <dbReference type="ChEBI" id="CHEBI:15378"/>
        <dbReference type="ChEBI" id="CHEBI:57856"/>
        <dbReference type="ChEBI" id="CHEBI:59789"/>
        <dbReference type="ChEBI" id="CHEBI:74269"/>
        <dbReference type="ChEBI" id="CHEBI:74513"/>
        <dbReference type="EC" id="2.1.1.216"/>
    </reaction>
</comment>
<evidence type="ECO:0000256" key="9">
    <source>
        <dbReference type="PROSITE-ProRule" id="PRU00958"/>
    </source>
</evidence>
<keyword evidence="3 9" id="KW-0808">Transferase</keyword>
<feature type="region of interest" description="Disordered" evidence="10">
    <location>
        <begin position="56"/>
        <end position="113"/>
    </location>
</feature>
<dbReference type="EC" id="2.1.1.216" evidence="7 9"/>
<evidence type="ECO:0000256" key="7">
    <source>
        <dbReference type="ARBA" id="ARBA00039099"/>
    </source>
</evidence>
<dbReference type="RefSeq" id="XP_064766874.1">
    <property type="nucleotide sequence ID" value="XM_064914675.1"/>
</dbReference>
<dbReference type="Proteomes" id="UP001498771">
    <property type="component" value="Unassembled WGS sequence"/>
</dbReference>
<comment type="similarity">
    <text evidence="9">Belongs to the class I-like SAM-binding methyltransferase superfamily. Trm1 family.</text>
</comment>
<evidence type="ECO:0000256" key="6">
    <source>
        <dbReference type="ARBA" id="ARBA00022884"/>
    </source>
</evidence>
<dbReference type="Gene3D" id="3.40.50.150">
    <property type="entry name" value="Vaccinia Virus protein VP39"/>
    <property type="match status" value="1"/>
</dbReference>
<evidence type="ECO:0000256" key="2">
    <source>
        <dbReference type="ARBA" id="ARBA00022603"/>
    </source>
</evidence>
<keyword evidence="4 9" id="KW-0949">S-adenosyl-L-methionine</keyword>
<feature type="compositionally biased region" description="Low complexity" evidence="10">
    <location>
        <begin position="545"/>
        <end position="559"/>
    </location>
</feature>
<dbReference type="Pfam" id="PF02005">
    <property type="entry name" value="TRM"/>
    <property type="match status" value="1"/>
</dbReference>
<keyword evidence="12" id="KW-1185">Reference proteome</keyword>
<evidence type="ECO:0000256" key="1">
    <source>
        <dbReference type="ARBA" id="ARBA00022555"/>
    </source>
</evidence>
<dbReference type="GO" id="GO:0032259">
    <property type="term" value="P:methylation"/>
    <property type="evidence" value="ECO:0007669"/>
    <property type="project" value="UniProtKB-KW"/>
</dbReference>
<keyword evidence="2 9" id="KW-0489">Methyltransferase</keyword>
<evidence type="ECO:0000256" key="3">
    <source>
        <dbReference type="ARBA" id="ARBA00022679"/>
    </source>
</evidence>
<keyword evidence="1 9" id="KW-0820">tRNA-binding</keyword>
<comment type="caution">
    <text evidence="11">The sequence shown here is derived from an EMBL/GenBank/DDBJ whole genome shotgun (WGS) entry which is preliminary data.</text>
</comment>
<evidence type="ECO:0000256" key="5">
    <source>
        <dbReference type="ARBA" id="ARBA00022694"/>
    </source>
</evidence>
<dbReference type="GO" id="GO:0008168">
    <property type="term" value="F:methyltransferase activity"/>
    <property type="evidence" value="ECO:0007669"/>
    <property type="project" value="UniProtKB-KW"/>
</dbReference>
<dbReference type="EMBL" id="JBBJBU010000010">
    <property type="protein sequence ID" value="KAK7203841.1"/>
    <property type="molecule type" value="Genomic_DNA"/>
</dbReference>
<evidence type="ECO:0000256" key="8">
    <source>
        <dbReference type="ARBA" id="ARBA00051897"/>
    </source>
</evidence>
<organism evidence="11 12">
    <name type="scientific">Myxozyma melibiosi</name>
    <dbReference type="NCBI Taxonomy" id="54550"/>
    <lineage>
        <taxon>Eukaryota</taxon>
        <taxon>Fungi</taxon>
        <taxon>Dikarya</taxon>
        <taxon>Ascomycota</taxon>
        <taxon>Saccharomycotina</taxon>
        <taxon>Lipomycetes</taxon>
        <taxon>Lipomycetales</taxon>
        <taxon>Lipomycetaceae</taxon>
        <taxon>Myxozyma</taxon>
    </lineage>
</organism>
<protein>
    <recommendedName>
        <fullName evidence="7 9">tRNA (guanine(26)-N(2))-dimethyltransferase</fullName>
        <ecNumber evidence="7 9">2.1.1.216</ecNumber>
    </recommendedName>
</protein>
<reference evidence="11 12" key="1">
    <citation type="submission" date="2024-03" db="EMBL/GenBank/DDBJ databases">
        <title>Genome-scale model development and genomic sequencing of the oleaginous clade Lipomyces.</title>
        <authorList>
            <consortium name="Lawrence Berkeley National Laboratory"/>
            <person name="Czajka J.J."/>
            <person name="Han Y."/>
            <person name="Kim J."/>
            <person name="Mondo S.J."/>
            <person name="Hofstad B.A."/>
            <person name="Robles A."/>
            <person name="Haridas S."/>
            <person name="Riley R."/>
            <person name="LaButti K."/>
            <person name="Pangilinan J."/>
            <person name="Andreopoulos W."/>
            <person name="Lipzen A."/>
            <person name="Yan J."/>
            <person name="Wang M."/>
            <person name="Ng V."/>
            <person name="Grigoriev I.V."/>
            <person name="Spatafora J.W."/>
            <person name="Magnuson J.K."/>
            <person name="Baker S.E."/>
            <person name="Pomraning K.R."/>
        </authorList>
    </citation>
    <scope>NUCLEOTIDE SEQUENCE [LARGE SCALE GENOMIC DNA]</scope>
    <source>
        <strain evidence="11 12">Phaff 52-87</strain>
    </source>
</reference>
<dbReference type="NCBIfam" id="TIGR00308">
    <property type="entry name" value="TRM1"/>
    <property type="match status" value="1"/>
</dbReference>
<gene>
    <name evidence="11" type="ORF">BZA70DRAFT_299857</name>
</gene>
<name>A0ABR1F1W5_9ASCO</name>
<feature type="compositionally biased region" description="Low complexity" evidence="10">
    <location>
        <begin position="95"/>
        <end position="104"/>
    </location>
</feature>
<evidence type="ECO:0000313" key="12">
    <source>
        <dbReference type="Proteomes" id="UP001498771"/>
    </source>
</evidence>
<proteinExistence type="inferred from homology"/>
<accession>A0ABR1F1W5</accession>
<dbReference type="SUPFAM" id="SSF53335">
    <property type="entry name" value="S-adenosyl-L-methionine-dependent methyltransferases"/>
    <property type="match status" value="1"/>
</dbReference>
<evidence type="ECO:0000256" key="10">
    <source>
        <dbReference type="SAM" id="MobiDB-lite"/>
    </source>
</evidence>
<dbReference type="PANTHER" id="PTHR10631">
    <property type="entry name" value="N 2 ,N 2 -DIMETHYLGUANOSINE TRNA METHYLTRANSFERASE"/>
    <property type="match status" value="1"/>
</dbReference>
<dbReference type="InterPro" id="IPR029063">
    <property type="entry name" value="SAM-dependent_MTases_sf"/>
</dbReference>
<keyword evidence="5 9" id="KW-0819">tRNA processing</keyword>
<feature type="region of interest" description="Disordered" evidence="10">
    <location>
        <begin position="500"/>
        <end position="583"/>
    </location>
</feature>
<feature type="compositionally biased region" description="Basic residues" evidence="10">
    <location>
        <begin position="59"/>
        <end position="74"/>
    </location>
</feature>
<dbReference type="Gene3D" id="3.30.56.70">
    <property type="entry name" value="N2,N2-dimethylguanosine tRNA methyltransferase, C-terminal domain"/>
    <property type="match status" value="1"/>
</dbReference>
<dbReference type="InterPro" id="IPR042296">
    <property type="entry name" value="tRNA_met_Trm1_C"/>
</dbReference>
<dbReference type="GeneID" id="90040187"/>
<evidence type="ECO:0000256" key="4">
    <source>
        <dbReference type="ARBA" id="ARBA00022691"/>
    </source>
</evidence>
<keyword evidence="6 9" id="KW-0694">RNA-binding</keyword>
<sequence length="583" mass="63663">MDTVEHTDGKKYVVLTEGAASVLYENENQVFYNPVQRFNRDLSTLAIRAWSEEFMEKRSSKKKNNNKRKAKKRAAKDGAAEVETAEDKSTEAKTDATPATITDPTDSKEEKKPQPYLTILEALSATGLRAIRYALEIPNLKTVIANDFSAAAVSAIERNVKYNAAPAAQIVKPSHGDANMVMYSHKSTPFHCIDLDPYGTAAPFVDAAVQAIADDGLLLVTCTDLAVLAGQGYPEKCFSSYGGTTSKTEFCHEAALRLVLNLVATTAARYGKAIEPLMSLSIDFYVRLFIRIKHSPFQVKSLASNTMVAYTCTGCNSTSCQPLGRVVTDKEGTPTKHSFPRGPPVGPKCDNCGFVHHMAGPMWGGRIHNKSFISKVQALAKTADPETYKTLPRINSMLTVASEELDDAPFYFTPQKISSVVRCTCPTLTGLGSALLNAGYKVSPTHAAPGAIKTDAGWDIVYDVMREFIKEHPVTESNIKQGSPATKILERREPKIKIDFTEHPDANPPSRKIKITRYPHNPKNWGPLPRATGDKPKNKNKGKQIKTSAVVEKVAAEVGGAKREAGESVDADENIKRQRTGDS</sequence>
<feature type="compositionally biased region" description="Basic and acidic residues" evidence="10">
    <location>
        <begin position="75"/>
        <end position="94"/>
    </location>
</feature>